<dbReference type="AlphaFoldDB" id="A0A9D5HDY6"/>
<dbReference type="Proteomes" id="UP001085076">
    <property type="component" value="Miscellaneous, Linkage group lg05"/>
</dbReference>
<proteinExistence type="predicted"/>
<keyword evidence="2" id="KW-1185">Reference proteome</keyword>
<gene>
    <name evidence="1" type="ORF">J5N97_020637</name>
</gene>
<reference evidence="1" key="2">
    <citation type="journal article" date="2022" name="Hortic Res">
        <title>The genome of Dioscorea zingiberensis sheds light on the biosynthesis, origin and evolution of the medicinally important diosgenin saponins.</title>
        <authorList>
            <person name="Li Y."/>
            <person name="Tan C."/>
            <person name="Li Z."/>
            <person name="Guo J."/>
            <person name="Li S."/>
            <person name="Chen X."/>
            <person name="Wang C."/>
            <person name="Dai X."/>
            <person name="Yang H."/>
            <person name="Song W."/>
            <person name="Hou L."/>
            <person name="Xu J."/>
            <person name="Tong Z."/>
            <person name="Xu A."/>
            <person name="Yuan X."/>
            <person name="Wang W."/>
            <person name="Yang Q."/>
            <person name="Chen L."/>
            <person name="Sun Z."/>
            <person name="Wang K."/>
            <person name="Pan B."/>
            <person name="Chen J."/>
            <person name="Bao Y."/>
            <person name="Liu F."/>
            <person name="Qi X."/>
            <person name="Gang D.R."/>
            <person name="Wen J."/>
            <person name="Li J."/>
        </authorList>
    </citation>
    <scope>NUCLEOTIDE SEQUENCE</scope>
    <source>
        <strain evidence="1">Dzin_1.0</strain>
    </source>
</reference>
<evidence type="ECO:0000313" key="2">
    <source>
        <dbReference type="Proteomes" id="UP001085076"/>
    </source>
</evidence>
<accession>A0A9D5HDY6</accession>
<evidence type="ECO:0000313" key="1">
    <source>
        <dbReference type="EMBL" id="KAJ0972678.1"/>
    </source>
</evidence>
<organism evidence="1 2">
    <name type="scientific">Dioscorea zingiberensis</name>
    <dbReference type="NCBI Taxonomy" id="325984"/>
    <lineage>
        <taxon>Eukaryota</taxon>
        <taxon>Viridiplantae</taxon>
        <taxon>Streptophyta</taxon>
        <taxon>Embryophyta</taxon>
        <taxon>Tracheophyta</taxon>
        <taxon>Spermatophyta</taxon>
        <taxon>Magnoliopsida</taxon>
        <taxon>Liliopsida</taxon>
        <taxon>Dioscoreales</taxon>
        <taxon>Dioscoreaceae</taxon>
        <taxon>Dioscorea</taxon>
    </lineage>
</organism>
<sequence>MDPELEMWMIDYSSVVFHNWWQGDCRHKELRTVGTMCLAYVFQLPQMLLVLLGPQIQQQRCIYLTLVEA</sequence>
<reference evidence="1" key="1">
    <citation type="submission" date="2021-03" db="EMBL/GenBank/DDBJ databases">
        <authorList>
            <person name="Li Z."/>
            <person name="Yang C."/>
        </authorList>
    </citation>
    <scope>NUCLEOTIDE SEQUENCE</scope>
    <source>
        <strain evidence="1">Dzin_1.0</strain>
        <tissue evidence="1">Leaf</tissue>
    </source>
</reference>
<protein>
    <submittedName>
        <fullName evidence="1">Uncharacterized protein</fullName>
    </submittedName>
</protein>
<name>A0A9D5HDY6_9LILI</name>
<dbReference type="EMBL" id="JAGGNH010000005">
    <property type="protein sequence ID" value="KAJ0972678.1"/>
    <property type="molecule type" value="Genomic_DNA"/>
</dbReference>
<comment type="caution">
    <text evidence="1">The sequence shown here is derived from an EMBL/GenBank/DDBJ whole genome shotgun (WGS) entry which is preliminary data.</text>
</comment>